<sequence length="77" mass="8137">MVPDKAFALGSPYRLACAPRRTRPLAAAAAAGRGPSSGAQCAPIGQRAWPVSVVEVFAKRPKPKSTNLRVRRNLDGP</sequence>
<reference evidence="1 2" key="1">
    <citation type="submission" date="2018-03" db="EMBL/GenBank/DDBJ databases">
        <title>Draft genome sequence of Rohu Carp (Labeo rohita).</title>
        <authorList>
            <person name="Das P."/>
            <person name="Kushwaha B."/>
            <person name="Joshi C.G."/>
            <person name="Kumar D."/>
            <person name="Nagpure N.S."/>
            <person name="Sahoo L."/>
            <person name="Das S.P."/>
            <person name="Bit A."/>
            <person name="Patnaik S."/>
            <person name="Meher P.K."/>
            <person name="Jayasankar P."/>
            <person name="Koringa P.G."/>
            <person name="Patel N.V."/>
            <person name="Hinsu A.T."/>
            <person name="Kumar R."/>
            <person name="Pandey M."/>
            <person name="Agarwal S."/>
            <person name="Srivastava S."/>
            <person name="Singh M."/>
            <person name="Iquebal M.A."/>
            <person name="Jaiswal S."/>
            <person name="Angadi U.B."/>
            <person name="Kumar N."/>
            <person name="Raza M."/>
            <person name="Shah T.M."/>
            <person name="Rai A."/>
            <person name="Jena J.K."/>
        </authorList>
    </citation>
    <scope>NUCLEOTIDE SEQUENCE [LARGE SCALE GENOMIC DNA]</scope>
    <source>
        <strain evidence="1">DASCIFA01</strain>
        <tissue evidence="1">Testis</tissue>
    </source>
</reference>
<accession>A0A498M6X4</accession>
<dbReference type="AlphaFoldDB" id="A0A498M6X4"/>
<dbReference type="EMBL" id="QBIY01012866">
    <property type="protein sequence ID" value="RXN14994.1"/>
    <property type="molecule type" value="Genomic_DNA"/>
</dbReference>
<evidence type="ECO:0000313" key="2">
    <source>
        <dbReference type="Proteomes" id="UP000290572"/>
    </source>
</evidence>
<keyword evidence="2" id="KW-1185">Reference proteome</keyword>
<comment type="caution">
    <text evidence="1">The sequence shown here is derived from an EMBL/GenBank/DDBJ whole genome shotgun (WGS) entry which is preliminary data.</text>
</comment>
<proteinExistence type="predicted"/>
<dbReference type="Proteomes" id="UP000290572">
    <property type="component" value="Unassembled WGS sequence"/>
</dbReference>
<gene>
    <name evidence="1" type="ORF">ROHU_028316</name>
</gene>
<organism evidence="1 2">
    <name type="scientific">Labeo rohita</name>
    <name type="common">Indian major carp</name>
    <name type="synonym">Cyprinus rohita</name>
    <dbReference type="NCBI Taxonomy" id="84645"/>
    <lineage>
        <taxon>Eukaryota</taxon>
        <taxon>Metazoa</taxon>
        <taxon>Chordata</taxon>
        <taxon>Craniata</taxon>
        <taxon>Vertebrata</taxon>
        <taxon>Euteleostomi</taxon>
        <taxon>Actinopterygii</taxon>
        <taxon>Neopterygii</taxon>
        <taxon>Teleostei</taxon>
        <taxon>Ostariophysi</taxon>
        <taxon>Cypriniformes</taxon>
        <taxon>Cyprinidae</taxon>
        <taxon>Labeoninae</taxon>
        <taxon>Labeonini</taxon>
        <taxon>Labeo</taxon>
    </lineage>
</organism>
<protein>
    <submittedName>
        <fullName evidence="1">Uncharacterized protein</fullName>
    </submittedName>
</protein>
<name>A0A498M6X4_LABRO</name>
<evidence type="ECO:0000313" key="1">
    <source>
        <dbReference type="EMBL" id="RXN14994.1"/>
    </source>
</evidence>